<dbReference type="Proteomes" id="UP000095546">
    <property type="component" value="Unassembled WGS sequence"/>
</dbReference>
<dbReference type="RefSeq" id="WP_036373678.1">
    <property type="nucleotide sequence ID" value="NZ_CABIWZ010000001.1"/>
</dbReference>
<keyword evidence="6 7" id="KW-0472">Membrane</keyword>
<dbReference type="Gene3D" id="1.10.3730.20">
    <property type="match status" value="1"/>
</dbReference>
<dbReference type="SUPFAM" id="SSF103481">
    <property type="entry name" value="Multidrug resistance efflux transporter EmrE"/>
    <property type="match status" value="2"/>
</dbReference>
<dbReference type="EMBL" id="CYYU01000001">
    <property type="protein sequence ID" value="CUN37700.1"/>
    <property type="molecule type" value="Genomic_DNA"/>
</dbReference>
<evidence type="ECO:0000259" key="8">
    <source>
        <dbReference type="Pfam" id="PF00892"/>
    </source>
</evidence>
<evidence type="ECO:0000256" key="2">
    <source>
        <dbReference type="ARBA" id="ARBA00007362"/>
    </source>
</evidence>
<dbReference type="PANTHER" id="PTHR42920">
    <property type="entry name" value="OS03G0707200 PROTEIN-RELATED"/>
    <property type="match status" value="1"/>
</dbReference>
<feature type="transmembrane region" description="Helical" evidence="7">
    <location>
        <begin position="37"/>
        <end position="54"/>
    </location>
</feature>
<feature type="domain" description="EamA" evidence="8">
    <location>
        <begin position="4"/>
        <end position="141"/>
    </location>
</feature>
<name>A0A173WF51_9FIRM</name>
<keyword evidence="10" id="KW-1185">Reference proteome</keyword>
<accession>A0A173WF51</accession>
<dbReference type="OrthoDB" id="9804865at2"/>
<gene>
    <name evidence="9" type="ORF">ERS852385_00210</name>
</gene>
<evidence type="ECO:0000313" key="10">
    <source>
        <dbReference type="Proteomes" id="UP000095546"/>
    </source>
</evidence>
<dbReference type="AlphaFoldDB" id="A0A173WF51"/>
<dbReference type="eggNOG" id="COG0697">
    <property type="taxonomic scope" value="Bacteria"/>
</dbReference>
<dbReference type="PANTHER" id="PTHR42920:SF5">
    <property type="entry name" value="EAMA DOMAIN-CONTAINING PROTEIN"/>
    <property type="match status" value="1"/>
</dbReference>
<feature type="transmembrane region" description="Helical" evidence="7">
    <location>
        <begin position="150"/>
        <end position="169"/>
    </location>
</feature>
<sequence length="296" mass="31694">MHLRGNLMLLLAAFIWGTTFVAQMVGMDGLGPFTYAAARYILGLLFLAGLWYAWRGSREGAKRAGTYRPGWKAGLGAGCIMMVATSLQQVAMLYTTAGKTAFITALYIIFVPLGAVLLGKRIHPENWVGAAMALLGLYFLSIHGAVSLSFGDGLVFISALFWTGHILFIDRFASLVDPIELSLTQVGVCAAGSLIAALGFETVAVQPVLNAWFAIFYGGVMSAGVAFTLQILGQKYAEPGQAAIIMSFEAVFGVLSSWLLLGERMTAVQILGCALMLAGMIVTQVRPLLEDRHRAS</sequence>
<evidence type="ECO:0000256" key="4">
    <source>
        <dbReference type="ARBA" id="ARBA00022692"/>
    </source>
</evidence>
<evidence type="ECO:0000313" key="9">
    <source>
        <dbReference type="EMBL" id="CUN37700.1"/>
    </source>
</evidence>
<evidence type="ECO:0000256" key="5">
    <source>
        <dbReference type="ARBA" id="ARBA00022989"/>
    </source>
</evidence>
<evidence type="ECO:0000256" key="7">
    <source>
        <dbReference type="SAM" id="Phobius"/>
    </source>
</evidence>
<feature type="transmembrane region" description="Helical" evidence="7">
    <location>
        <begin position="100"/>
        <end position="119"/>
    </location>
</feature>
<keyword evidence="5 7" id="KW-1133">Transmembrane helix</keyword>
<dbReference type="GO" id="GO:0005886">
    <property type="term" value="C:plasma membrane"/>
    <property type="evidence" value="ECO:0007669"/>
    <property type="project" value="UniProtKB-SubCell"/>
</dbReference>
<evidence type="ECO:0000256" key="3">
    <source>
        <dbReference type="ARBA" id="ARBA00022475"/>
    </source>
</evidence>
<dbReference type="Pfam" id="PF00892">
    <property type="entry name" value="EamA"/>
    <property type="match status" value="2"/>
</dbReference>
<dbReference type="InterPro" id="IPR037185">
    <property type="entry name" value="EmrE-like"/>
</dbReference>
<feature type="transmembrane region" description="Helical" evidence="7">
    <location>
        <begin position="75"/>
        <end position="94"/>
    </location>
</feature>
<dbReference type="InterPro" id="IPR000620">
    <property type="entry name" value="EamA_dom"/>
</dbReference>
<feature type="transmembrane region" description="Helical" evidence="7">
    <location>
        <begin position="212"/>
        <end position="232"/>
    </location>
</feature>
<feature type="transmembrane region" description="Helical" evidence="7">
    <location>
        <begin position="181"/>
        <end position="200"/>
    </location>
</feature>
<feature type="transmembrane region" description="Helical" evidence="7">
    <location>
        <begin position="244"/>
        <end position="261"/>
    </location>
</feature>
<feature type="transmembrane region" description="Helical" evidence="7">
    <location>
        <begin position="267"/>
        <end position="289"/>
    </location>
</feature>
<keyword evidence="4 7" id="KW-0812">Transmembrane</keyword>
<organism evidence="9 10">
    <name type="scientific">Mitsuokella jalaludinii</name>
    <dbReference type="NCBI Taxonomy" id="187979"/>
    <lineage>
        <taxon>Bacteria</taxon>
        <taxon>Bacillati</taxon>
        <taxon>Bacillota</taxon>
        <taxon>Negativicutes</taxon>
        <taxon>Selenomonadales</taxon>
        <taxon>Selenomonadaceae</taxon>
        <taxon>Mitsuokella</taxon>
    </lineage>
</organism>
<feature type="transmembrane region" description="Helical" evidence="7">
    <location>
        <begin position="7"/>
        <end position="25"/>
    </location>
</feature>
<comment type="similarity">
    <text evidence="2">Belongs to the EamA transporter family.</text>
</comment>
<evidence type="ECO:0000256" key="1">
    <source>
        <dbReference type="ARBA" id="ARBA00004651"/>
    </source>
</evidence>
<keyword evidence="3" id="KW-1003">Cell membrane</keyword>
<evidence type="ECO:0000256" key="6">
    <source>
        <dbReference type="ARBA" id="ARBA00023136"/>
    </source>
</evidence>
<proteinExistence type="inferred from homology"/>
<dbReference type="InterPro" id="IPR051258">
    <property type="entry name" value="Diverse_Substrate_Transporter"/>
</dbReference>
<feature type="domain" description="EamA" evidence="8">
    <location>
        <begin position="150"/>
        <end position="282"/>
    </location>
</feature>
<comment type="subcellular location">
    <subcellularLocation>
        <location evidence="1">Cell membrane</location>
        <topology evidence="1">Multi-pass membrane protein</topology>
    </subcellularLocation>
</comment>
<protein>
    <submittedName>
        <fullName evidence="9">Putative DMT superfamily transporter inner membrane protein</fullName>
    </submittedName>
</protein>
<dbReference type="STRING" id="187979.ERS852385_00210"/>
<feature type="transmembrane region" description="Helical" evidence="7">
    <location>
        <begin position="126"/>
        <end position="144"/>
    </location>
</feature>
<reference evidence="9 10" key="1">
    <citation type="submission" date="2015-09" db="EMBL/GenBank/DDBJ databases">
        <authorList>
            <consortium name="Pathogen Informatics"/>
        </authorList>
    </citation>
    <scope>NUCLEOTIDE SEQUENCE [LARGE SCALE GENOMIC DNA]</scope>
    <source>
        <strain evidence="9 10">2789STDY5608828</strain>
    </source>
</reference>
<dbReference type="GeneID" id="83709683"/>